<evidence type="ECO:0000313" key="2">
    <source>
        <dbReference type="EMBL" id="KXN76910.1"/>
    </source>
</evidence>
<sequence>MTGFLNFNPDNVNYKTENTLLPAGTYEMIIKSVEVRATQGNNPHEYMNFDLVVRKDLDKVPELAKTNATQHGRHLFVSVWTLKDDAGNDSGKYDPKVLSHIAKVAGLPAINFNSIQEYMNALFNKPVRTSVTIRENEYQGQKQKQNESTPIYFKKGATKPAYIGWYQTKYPLQAAMQQQLAESNPATKGGQDPFPTNEGTQTVNDDDLPF</sequence>
<dbReference type="Proteomes" id="UP000070346">
    <property type="component" value="Unassembled WGS sequence"/>
</dbReference>
<evidence type="ECO:0000313" key="3">
    <source>
        <dbReference type="Proteomes" id="UP000070346"/>
    </source>
</evidence>
<name>A0A9X0LYL9_LACJH</name>
<dbReference type="RefSeq" id="WP_061399894.1">
    <property type="nucleotide sequence ID" value="NZ_LSNG01000005.1"/>
</dbReference>
<dbReference type="Pfam" id="PF05037">
    <property type="entry name" value="DUF669"/>
    <property type="match status" value="1"/>
</dbReference>
<feature type="compositionally biased region" description="Polar residues" evidence="1">
    <location>
        <begin position="176"/>
        <end position="186"/>
    </location>
</feature>
<feature type="region of interest" description="Disordered" evidence="1">
    <location>
        <begin position="176"/>
        <end position="210"/>
    </location>
</feature>
<comment type="caution">
    <text evidence="2">The sequence shown here is derived from an EMBL/GenBank/DDBJ whole genome shotgun (WGS) entry which is preliminary data.</text>
</comment>
<evidence type="ECO:0008006" key="4">
    <source>
        <dbReference type="Google" id="ProtNLM"/>
    </source>
</evidence>
<proteinExistence type="predicted"/>
<dbReference type="EMBL" id="LSNG01000005">
    <property type="protein sequence ID" value="KXN76910.1"/>
    <property type="molecule type" value="Genomic_DNA"/>
</dbReference>
<accession>A0A9X0LYL9</accession>
<reference evidence="2 3" key="1">
    <citation type="submission" date="2016-02" db="EMBL/GenBank/DDBJ databases">
        <title>Complete Genome Sequences of Lactobacillus johnsonii Strain W1.</title>
        <authorList>
            <person name="Sun Y."/>
            <person name="Wu X."/>
        </authorList>
    </citation>
    <scope>NUCLEOTIDE SEQUENCE [LARGE SCALE GENOMIC DNA]</scope>
    <source>
        <strain evidence="2 3">W1</strain>
    </source>
</reference>
<dbReference type="AlphaFoldDB" id="A0A9X0LYL9"/>
<evidence type="ECO:0000256" key="1">
    <source>
        <dbReference type="SAM" id="MobiDB-lite"/>
    </source>
</evidence>
<organism evidence="2 3">
    <name type="scientific">Lactobacillus johnsonii</name>
    <dbReference type="NCBI Taxonomy" id="33959"/>
    <lineage>
        <taxon>Bacteria</taxon>
        <taxon>Bacillati</taxon>
        <taxon>Bacillota</taxon>
        <taxon>Bacilli</taxon>
        <taxon>Lactobacillales</taxon>
        <taxon>Lactobacillaceae</taxon>
        <taxon>Lactobacillus</taxon>
    </lineage>
</organism>
<protein>
    <recommendedName>
        <fullName evidence="4">DUF669 domain-containing protein</fullName>
    </recommendedName>
</protein>
<dbReference type="InterPro" id="IPR007731">
    <property type="entry name" value="DUF669"/>
</dbReference>
<dbReference type="OrthoDB" id="1707979at2"/>
<gene>
    <name evidence="2" type="ORF">AYJ53_07540</name>
</gene>